<comment type="caution">
    <text evidence="2">The sequence shown here is derived from an EMBL/GenBank/DDBJ whole genome shotgun (WGS) entry which is preliminary data.</text>
</comment>
<feature type="transmembrane region" description="Helical" evidence="1">
    <location>
        <begin position="21"/>
        <end position="43"/>
    </location>
</feature>
<proteinExistence type="predicted"/>
<keyword evidence="1" id="KW-0472">Membrane</keyword>
<feature type="transmembrane region" description="Helical" evidence="1">
    <location>
        <begin position="195"/>
        <end position="223"/>
    </location>
</feature>
<dbReference type="EMBL" id="MGJO01000039">
    <property type="protein sequence ID" value="OGN08819.1"/>
    <property type="molecule type" value="Genomic_DNA"/>
</dbReference>
<sequence length="246" mass="27957">MWTSIHTWFQGSLFEVQNKTNLAISSGLFVVLLALLAMGLILFRNRLWSVYLGLIVGITYSLIFGVSNINLVGIFILVMLFFHAQDIVSGEINERIKMNSRLLVKKGLGSFIVAFFILMSFAAYQNPAIEEFKNIEKLPSSSEIFIKTIAEQTLGSQLDQVSPQQKELVLNQVAREAVSQINTFLQPYFQYAPPALAFGLFLVLWGVGWIFIWLSVFLGMLLFQILQKTKFFRIEEKDVKAEMLVV</sequence>
<keyword evidence="1" id="KW-0812">Transmembrane</keyword>
<organism evidence="2 3">
    <name type="scientific">Candidatus Yanofskybacteria bacterium RIFCSPHIGHO2_02_FULL_39_10</name>
    <dbReference type="NCBI Taxonomy" id="1802674"/>
    <lineage>
        <taxon>Bacteria</taxon>
        <taxon>Candidatus Yanofskyibacteriota</taxon>
    </lineage>
</organism>
<evidence type="ECO:0000313" key="2">
    <source>
        <dbReference type="EMBL" id="OGN08819.1"/>
    </source>
</evidence>
<accession>A0A1F8F974</accession>
<feature type="transmembrane region" description="Helical" evidence="1">
    <location>
        <begin position="103"/>
        <end position="124"/>
    </location>
</feature>
<evidence type="ECO:0000256" key="1">
    <source>
        <dbReference type="SAM" id="Phobius"/>
    </source>
</evidence>
<protein>
    <submittedName>
        <fullName evidence="2">Uncharacterized protein</fullName>
    </submittedName>
</protein>
<gene>
    <name evidence="2" type="ORF">A3C61_01855</name>
</gene>
<evidence type="ECO:0000313" key="3">
    <source>
        <dbReference type="Proteomes" id="UP000178908"/>
    </source>
</evidence>
<feature type="transmembrane region" description="Helical" evidence="1">
    <location>
        <begin position="49"/>
        <end position="82"/>
    </location>
</feature>
<dbReference type="Proteomes" id="UP000178908">
    <property type="component" value="Unassembled WGS sequence"/>
</dbReference>
<dbReference type="AlphaFoldDB" id="A0A1F8F974"/>
<keyword evidence="1" id="KW-1133">Transmembrane helix</keyword>
<reference evidence="2 3" key="1">
    <citation type="journal article" date="2016" name="Nat. Commun.">
        <title>Thousands of microbial genomes shed light on interconnected biogeochemical processes in an aquifer system.</title>
        <authorList>
            <person name="Anantharaman K."/>
            <person name="Brown C.T."/>
            <person name="Hug L.A."/>
            <person name="Sharon I."/>
            <person name="Castelle C.J."/>
            <person name="Probst A.J."/>
            <person name="Thomas B.C."/>
            <person name="Singh A."/>
            <person name="Wilkins M.J."/>
            <person name="Karaoz U."/>
            <person name="Brodie E.L."/>
            <person name="Williams K.H."/>
            <person name="Hubbard S.S."/>
            <person name="Banfield J.F."/>
        </authorList>
    </citation>
    <scope>NUCLEOTIDE SEQUENCE [LARGE SCALE GENOMIC DNA]</scope>
</reference>
<name>A0A1F8F974_9BACT</name>